<gene>
    <name evidence="3" type="ORF">LCGC14_1924750</name>
</gene>
<dbReference type="Gene3D" id="3.40.140.10">
    <property type="entry name" value="Cytidine Deaminase, domain 2"/>
    <property type="match status" value="1"/>
</dbReference>
<protein>
    <recommendedName>
        <fullName evidence="4">Sulfur carrier protein FdhD</fullName>
    </recommendedName>
</protein>
<dbReference type="PANTHER" id="PTHR30592">
    <property type="entry name" value="FORMATE DEHYDROGENASE"/>
    <property type="match status" value="1"/>
</dbReference>
<proteinExistence type="inferred from homology"/>
<reference evidence="3" key="1">
    <citation type="journal article" date="2015" name="Nature">
        <title>Complex archaea that bridge the gap between prokaryotes and eukaryotes.</title>
        <authorList>
            <person name="Spang A."/>
            <person name="Saw J.H."/>
            <person name="Jorgensen S.L."/>
            <person name="Zaremba-Niedzwiedzka K."/>
            <person name="Martijn J."/>
            <person name="Lind A.E."/>
            <person name="van Eijk R."/>
            <person name="Schleper C."/>
            <person name="Guy L."/>
            <person name="Ettema T.J."/>
        </authorList>
    </citation>
    <scope>NUCLEOTIDE SEQUENCE</scope>
</reference>
<dbReference type="NCBIfam" id="TIGR00129">
    <property type="entry name" value="fdhD_narQ"/>
    <property type="match status" value="1"/>
</dbReference>
<dbReference type="GO" id="GO:0016783">
    <property type="term" value="F:sulfurtransferase activity"/>
    <property type="evidence" value="ECO:0007669"/>
    <property type="project" value="InterPro"/>
</dbReference>
<dbReference type="EMBL" id="LAZR01020566">
    <property type="protein sequence ID" value="KKL88433.1"/>
    <property type="molecule type" value="Genomic_DNA"/>
</dbReference>
<keyword evidence="1" id="KW-0963">Cytoplasm</keyword>
<comment type="caution">
    <text evidence="3">The sequence shown here is derived from an EMBL/GenBank/DDBJ whole genome shotgun (WGS) entry which is preliminary data.</text>
</comment>
<dbReference type="PIRSF" id="PIRSF015626">
    <property type="entry name" value="FdhD"/>
    <property type="match status" value="1"/>
</dbReference>
<keyword evidence="2" id="KW-0501">Molybdenum cofactor biosynthesis</keyword>
<sequence length="256" mass="28447">MISWDRGKSTSMNRKLIGEEPLSIRLQGEAYSVVLRTPGDEIPHVAGFCLAEGIVDDPDDFATIGFCEDDDTNVVTVMLSASRRDNIPDILERRGFISQTSCGICGKEVVEDLYQMIHPLTDDITVDIRRAFQCIEKLSDQQPLRQMTRAAHAAVLYDKHFEILSVAEDVGRHNALDKAIGKVFLSHRLPNACLLVLSSRISYELVQKAARARIPVILAKSRPTSLAVELATELNITLATAEESGLYIFCKPHRLV</sequence>
<dbReference type="HAMAP" id="MF_00187">
    <property type="entry name" value="FdhD"/>
    <property type="match status" value="1"/>
</dbReference>
<dbReference type="SUPFAM" id="SSF53927">
    <property type="entry name" value="Cytidine deaminase-like"/>
    <property type="match status" value="1"/>
</dbReference>
<organism evidence="3">
    <name type="scientific">marine sediment metagenome</name>
    <dbReference type="NCBI Taxonomy" id="412755"/>
    <lineage>
        <taxon>unclassified sequences</taxon>
        <taxon>metagenomes</taxon>
        <taxon>ecological metagenomes</taxon>
    </lineage>
</organism>
<dbReference type="InterPro" id="IPR003786">
    <property type="entry name" value="FdhD"/>
</dbReference>
<dbReference type="GO" id="GO:0006777">
    <property type="term" value="P:Mo-molybdopterin cofactor biosynthetic process"/>
    <property type="evidence" value="ECO:0007669"/>
    <property type="project" value="UniProtKB-KW"/>
</dbReference>
<accession>A0A0F9FQD0</accession>
<dbReference type="Gene3D" id="3.10.20.10">
    <property type="match status" value="1"/>
</dbReference>
<dbReference type="InterPro" id="IPR016193">
    <property type="entry name" value="Cytidine_deaminase-like"/>
</dbReference>
<evidence type="ECO:0008006" key="4">
    <source>
        <dbReference type="Google" id="ProtNLM"/>
    </source>
</evidence>
<evidence type="ECO:0000256" key="2">
    <source>
        <dbReference type="ARBA" id="ARBA00023150"/>
    </source>
</evidence>
<evidence type="ECO:0000313" key="3">
    <source>
        <dbReference type="EMBL" id="KKL88433.1"/>
    </source>
</evidence>
<name>A0A0F9FQD0_9ZZZZ</name>
<dbReference type="AlphaFoldDB" id="A0A0F9FQD0"/>
<dbReference type="PANTHER" id="PTHR30592:SF1">
    <property type="entry name" value="SULFUR CARRIER PROTEIN FDHD"/>
    <property type="match status" value="1"/>
</dbReference>
<evidence type="ECO:0000256" key="1">
    <source>
        <dbReference type="ARBA" id="ARBA00022490"/>
    </source>
</evidence>
<dbReference type="Pfam" id="PF02634">
    <property type="entry name" value="FdhD-NarQ"/>
    <property type="match status" value="1"/>
</dbReference>